<evidence type="ECO:0000313" key="5">
    <source>
        <dbReference type="EMBL" id="REF88872.1"/>
    </source>
</evidence>
<name>A0A3D9Z126_9HYPH</name>
<keyword evidence="2" id="KW-0233">DNA recombination</keyword>
<comment type="caution">
    <text evidence="5">The sequence shown here is derived from an EMBL/GenBank/DDBJ whole genome shotgun (WGS) entry which is preliminary data.</text>
</comment>
<evidence type="ECO:0000256" key="3">
    <source>
        <dbReference type="SAM" id="MobiDB-lite"/>
    </source>
</evidence>
<dbReference type="OrthoDB" id="9780854at2"/>
<comment type="subunit">
    <text evidence="2">Homodimer. Interacts with LigD.</text>
</comment>
<dbReference type="Pfam" id="PF02735">
    <property type="entry name" value="Ku"/>
    <property type="match status" value="1"/>
</dbReference>
<evidence type="ECO:0000256" key="2">
    <source>
        <dbReference type="HAMAP-Rule" id="MF_01875"/>
    </source>
</evidence>
<dbReference type="RefSeq" id="WP_115834720.1">
    <property type="nucleotide sequence ID" value="NZ_CP025086.1"/>
</dbReference>
<proteinExistence type="inferred from homology"/>
<gene>
    <name evidence="2" type="primary">ku</name>
    <name evidence="5" type="ORF">DES32_0083</name>
</gene>
<dbReference type="PIRSF" id="PIRSF006493">
    <property type="entry name" value="Prok_Ku"/>
    <property type="match status" value="1"/>
</dbReference>
<dbReference type="InterPro" id="IPR009187">
    <property type="entry name" value="Prok_Ku"/>
</dbReference>
<feature type="compositionally biased region" description="Low complexity" evidence="3">
    <location>
        <begin position="266"/>
        <end position="279"/>
    </location>
</feature>
<dbReference type="CDD" id="cd00789">
    <property type="entry name" value="KU_like"/>
    <property type="match status" value="1"/>
</dbReference>
<dbReference type="EMBL" id="QUMO01000001">
    <property type="protein sequence ID" value="REF88872.1"/>
    <property type="molecule type" value="Genomic_DNA"/>
</dbReference>
<feature type="domain" description="Ku" evidence="4">
    <location>
        <begin position="55"/>
        <end position="185"/>
    </location>
</feature>
<comment type="similarity">
    <text evidence="2">Belongs to the prokaryotic Ku family.</text>
</comment>
<evidence type="ECO:0000313" key="6">
    <source>
        <dbReference type="Proteomes" id="UP000256900"/>
    </source>
</evidence>
<protein>
    <recommendedName>
        <fullName evidence="2">Non-homologous end joining protein Ku</fullName>
    </recommendedName>
</protein>
<keyword evidence="6" id="KW-1185">Reference proteome</keyword>
<dbReference type="Proteomes" id="UP000256900">
    <property type="component" value="Unassembled WGS sequence"/>
</dbReference>
<dbReference type="Gene3D" id="2.40.290.10">
    <property type="match status" value="1"/>
</dbReference>
<dbReference type="PANTHER" id="PTHR41251">
    <property type="entry name" value="NON-HOMOLOGOUS END JOINING PROTEIN KU"/>
    <property type="match status" value="1"/>
</dbReference>
<dbReference type="SMART" id="SM00559">
    <property type="entry name" value="Ku78"/>
    <property type="match status" value="1"/>
</dbReference>
<sequence>MAPRANWKGYLKLSLVSCPVALFPAVSRTERISFHLINRDTGHRLRQQYVDSVTGDIVERDEQVRGYEVGKNDYITLEESEIAEQALESTHTIDIETFVPREEIDEVYLDGSYYLAPDDKVADEPFVVIRDAMRKADMVGLARVVLAGRERIVMIEPRDKGLLATTLHYKYEVRDEKPYFESIPDLKLSKDVLDLAAHIIETKRGKFDPEKFEDRYQDALVGLIRAKRAGKPVPAAPQPKTPSNVINLMDALRRSVAAESGRKPAAKANPPAKKVAAKSPAKKRVKKAS</sequence>
<dbReference type="PANTHER" id="PTHR41251:SF1">
    <property type="entry name" value="NON-HOMOLOGOUS END JOINING PROTEIN KU"/>
    <property type="match status" value="1"/>
</dbReference>
<dbReference type="GO" id="GO:0003690">
    <property type="term" value="F:double-stranded DNA binding"/>
    <property type="evidence" value="ECO:0007669"/>
    <property type="project" value="UniProtKB-UniRule"/>
</dbReference>
<dbReference type="GO" id="GO:0006303">
    <property type="term" value="P:double-strand break repair via nonhomologous end joining"/>
    <property type="evidence" value="ECO:0007669"/>
    <property type="project" value="UniProtKB-UniRule"/>
</dbReference>
<comment type="function">
    <text evidence="2">With LigD forms a non-homologous end joining (NHEJ) DNA repair enzyme, which repairs dsDNA breaks with reduced fidelity. Binds linear dsDNA with 5'- and 3'- overhangs but not closed circular dsDNA nor ssDNA. Recruits and stimulates the ligase activity of LigD.</text>
</comment>
<keyword evidence="2" id="KW-0234">DNA repair</keyword>
<dbReference type="InterPro" id="IPR006164">
    <property type="entry name" value="DNA_bd_Ku70/Ku80"/>
</dbReference>
<dbReference type="HAMAP" id="MF_01875">
    <property type="entry name" value="Prokaryotic_Ku"/>
    <property type="match status" value="1"/>
</dbReference>
<dbReference type="InterPro" id="IPR016194">
    <property type="entry name" value="SPOC-like_C_dom_sf"/>
</dbReference>
<feature type="compositionally biased region" description="Basic residues" evidence="3">
    <location>
        <begin position="280"/>
        <end position="289"/>
    </location>
</feature>
<dbReference type="GO" id="GO:0006310">
    <property type="term" value="P:DNA recombination"/>
    <property type="evidence" value="ECO:0007669"/>
    <property type="project" value="UniProtKB-KW"/>
</dbReference>
<dbReference type="AlphaFoldDB" id="A0A3D9Z126"/>
<organism evidence="5 6">
    <name type="scientific">Methylovirgula ligni</name>
    <dbReference type="NCBI Taxonomy" id="569860"/>
    <lineage>
        <taxon>Bacteria</taxon>
        <taxon>Pseudomonadati</taxon>
        <taxon>Pseudomonadota</taxon>
        <taxon>Alphaproteobacteria</taxon>
        <taxon>Hyphomicrobiales</taxon>
        <taxon>Beijerinckiaceae</taxon>
        <taxon>Methylovirgula</taxon>
    </lineage>
</organism>
<reference evidence="5 6" key="1">
    <citation type="submission" date="2018-08" db="EMBL/GenBank/DDBJ databases">
        <title>Genomic Encyclopedia of Type Strains, Phase IV (KMG-IV): sequencing the most valuable type-strain genomes for metagenomic binning, comparative biology and taxonomic classification.</title>
        <authorList>
            <person name="Goeker M."/>
        </authorList>
    </citation>
    <scope>NUCLEOTIDE SEQUENCE [LARGE SCALE GENOMIC DNA]</scope>
    <source>
        <strain evidence="5 6">BW863</strain>
    </source>
</reference>
<keyword evidence="1 2" id="KW-0238">DNA-binding</keyword>
<keyword evidence="2" id="KW-0227">DNA damage</keyword>
<accession>A0A3D9Z126</accession>
<dbReference type="SUPFAM" id="SSF100939">
    <property type="entry name" value="SPOC domain-like"/>
    <property type="match status" value="1"/>
</dbReference>
<dbReference type="NCBIfam" id="TIGR02772">
    <property type="entry name" value="Ku_bact"/>
    <property type="match status" value="1"/>
</dbReference>
<feature type="region of interest" description="Disordered" evidence="3">
    <location>
        <begin position="257"/>
        <end position="289"/>
    </location>
</feature>
<evidence type="ECO:0000259" key="4">
    <source>
        <dbReference type="SMART" id="SM00559"/>
    </source>
</evidence>
<evidence type="ECO:0000256" key="1">
    <source>
        <dbReference type="ARBA" id="ARBA00023125"/>
    </source>
</evidence>